<name>A0A2K3JSD9_TRIPR</name>
<proteinExistence type="predicted"/>
<accession>A0A2K3JSD9</accession>
<reference evidence="1 2" key="1">
    <citation type="journal article" date="2014" name="Am. J. Bot.">
        <title>Genome assembly and annotation for red clover (Trifolium pratense; Fabaceae).</title>
        <authorList>
            <person name="Istvanek J."/>
            <person name="Jaros M."/>
            <person name="Krenek A."/>
            <person name="Repkova J."/>
        </authorList>
    </citation>
    <scope>NUCLEOTIDE SEQUENCE [LARGE SCALE GENOMIC DNA]</scope>
    <source>
        <strain evidence="2">cv. Tatra</strain>
        <tissue evidence="1">Young leaves</tissue>
    </source>
</reference>
<dbReference type="AlphaFoldDB" id="A0A2K3JSD9"/>
<organism evidence="1 2">
    <name type="scientific">Trifolium pratense</name>
    <name type="common">Red clover</name>
    <dbReference type="NCBI Taxonomy" id="57577"/>
    <lineage>
        <taxon>Eukaryota</taxon>
        <taxon>Viridiplantae</taxon>
        <taxon>Streptophyta</taxon>
        <taxon>Embryophyta</taxon>
        <taxon>Tracheophyta</taxon>
        <taxon>Spermatophyta</taxon>
        <taxon>Magnoliopsida</taxon>
        <taxon>eudicotyledons</taxon>
        <taxon>Gunneridae</taxon>
        <taxon>Pentapetalae</taxon>
        <taxon>rosids</taxon>
        <taxon>fabids</taxon>
        <taxon>Fabales</taxon>
        <taxon>Fabaceae</taxon>
        <taxon>Papilionoideae</taxon>
        <taxon>50 kb inversion clade</taxon>
        <taxon>NPAAA clade</taxon>
        <taxon>Hologalegina</taxon>
        <taxon>IRL clade</taxon>
        <taxon>Trifolieae</taxon>
        <taxon>Trifolium</taxon>
    </lineage>
</organism>
<evidence type="ECO:0000313" key="2">
    <source>
        <dbReference type="Proteomes" id="UP000236291"/>
    </source>
</evidence>
<protein>
    <submittedName>
        <fullName evidence="1">Uncharacterized protein</fullName>
    </submittedName>
</protein>
<feature type="non-terminal residue" evidence="1">
    <location>
        <position position="46"/>
    </location>
</feature>
<dbReference type="EMBL" id="ASHM01121548">
    <property type="protein sequence ID" value="PNX56940.1"/>
    <property type="molecule type" value="Genomic_DNA"/>
</dbReference>
<gene>
    <name evidence="1" type="ORF">L195_g058448</name>
</gene>
<reference evidence="1 2" key="2">
    <citation type="journal article" date="2017" name="Front. Plant Sci.">
        <title>Gene Classification and Mining of Molecular Markers Useful in Red Clover (Trifolium pratense) Breeding.</title>
        <authorList>
            <person name="Istvanek J."/>
            <person name="Dluhosova J."/>
            <person name="Dluhos P."/>
            <person name="Patkova L."/>
            <person name="Nedelnik J."/>
            <person name="Repkova J."/>
        </authorList>
    </citation>
    <scope>NUCLEOTIDE SEQUENCE [LARGE SCALE GENOMIC DNA]</scope>
    <source>
        <strain evidence="2">cv. Tatra</strain>
        <tissue evidence="1">Young leaves</tissue>
    </source>
</reference>
<dbReference type="Proteomes" id="UP000236291">
    <property type="component" value="Unassembled WGS sequence"/>
</dbReference>
<evidence type="ECO:0000313" key="1">
    <source>
        <dbReference type="EMBL" id="PNX56940.1"/>
    </source>
</evidence>
<sequence>MFCTRLQPAAPPPLMTVRFEQNQRSALLDYSLSLEPSSTPHKPNPR</sequence>
<comment type="caution">
    <text evidence="1">The sequence shown here is derived from an EMBL/GenBank/DDBJ whole genome shotgun (WGS) entry which is preliminary data.</text>
</comment>